<evidence type="ECO:0000313" key="3">
    <source>
        <dbReference type="Proteomes" id="UP000011135"/>
    </source>
</evidence>
<organism evidence="2 3">
    <name type="scientific">Fulvivirga imtechensis AK7</name>
    <dbReference type="NCBI Taxonomy" id="1237149"/>
    <lineage>
        <taxon>Bacteria</taxon>
        <taxon>Pseudomonadati</taxon>
        <taxon>Bacteroidota</taxon>
        <taxon>Cytophagia</taxon>
        <taxon>Cytophagales</taxon>
        <taxon>Fulvivirgaceae</taxon>
        <taxon>Fulvivirga</taxon>
    </lineage>
</organism>
<dbReference type="EMBL" id="AMZN01000052">
    <property type="protein sequence ID" value="ELR70497.1"/>
    <property type="molecule type" value="Genomic_DNA"/>
</dbReference>
<name>L8JT10_9BACT</name>
<comment type="caution">
    <text evidence="2">The sequence shown here is derived from an EMBL/GenBank/DDBJ whole genome shotgun (WGS) entry which is preliminary data.</text>
</comment>
<reference evidence="2 3" key="1">
    <citation type="submission" date="2012-12" db="EMBL/GenBank/DDBJ databases">
        <title>Genome assembly of Fulvivirga imtechensis AK7.</title>
        <authorList>
            <person name="Nupur N."/>
            <person name="Khatri I."/>
            <person name="Kumar R."/>
            <person name="Subramanian S."/>
            <person name="Pinnaka A."/>
        </authorList>
    </citation>
    <scope>NUCLEOTIDE SEQUENCE [LARGE SCALE GENOMIC DNA]</scope>
    <source>
        <strain evidence="2 3">AK7</strain>
    </source>
</reference>
<dbReference type="AlphaFoldDB" id="L8JT10"/>
<proteinExistence type="predicted"/>
<dbReference type="STRING" id="1237149.C900_03656"/>
<accession>L8JT10</accession>
<feature type="compositionally biased region" description="Polar residues" evidence="1">
    <location>
        <begin position="29"/>
        <end position="43"/>
    </location>
</feature>
<sequence length="43" mass="4778">MKKDTFIALTKFQMQCLKGGNEELARTGETGQKKTSFTPKLGN</sequence>
<protein>
    <submittedName>
        <fullName evidence="2">Uncharacterized protein</fullName>
    </submittedName>
</protein>
<feature type="region of interest" description="Disordered" evidence="1">
    <location>
        <begin position="23"/>
        <end position="43"/>
    </location>
</feature>
<evidence type="ECO:0000256" key="1">
    <source>
        <dbReference type="SAM" id="MobiDB-lite"/>
    </source>
</evidence>
<evidence type="ECO:0000313" key="2">
    <source>
        <dbReference type="EMBL" id="ELR70497.1"/>
    </source>
</evidence>
<dbReference type="Proteomes" id="UP000011135">
    <property type="component" value="Unassembled WGS sequence"/>
</dbReference>
<keyword evidence="3" id="KW-1185">Reference proteome</keyword>
<gene>
    <name evidence="2" type="ORF">C900_03656</name>
</gene>